<proteinExistence type="predicted"/>
<dbReference type="GO" id="GO:0031501">
    <property type="term" value="C:mannosyltransferase complex"/>
    <property type="evidence" value="ECO:0007669"/>
    <property type="project" value="TreeGrafter"/>
</dbReference>
<evidence type="ECO:0008006" key="3">
    <source>
        <dbReference type="Google" id="ProtNLM"/>
    </source>
</evidence>
<dbReference type="GO" id="GO:0000030">
    <property type="term" value="F:mannosyltransferase activity"/>
    <property type="evidence" value="ECO:0007669"/>
    <property type="project" value="TreeGrafter"/>
</dbReference>
<sequence length="388" mass="43160">MFVVILKAAGLAKKARSSRTFLIHPEHQDPYFYDHANARSCIAPEAVFLKSTAESLVWINVPTKTSNRICSPAASDHSMMLLLPILFYICFLAVPAIANVEKTIFTAPDSTNFGDARPNLMDLQLDILSSKKLSVRTALPVIFPTEKHPRGLSSWYTLENLRPGQRYEAPALLQDLSSYAEERQNILLAGGSGDAGELTTAAKRSVLFLRVQSAANFYTTDKALMQQPPPVYVDIRLKLVILNHKPSILPTMQSVIQSPPRSFRGLPTELVLEILSYLAPDALISFGFAYYHLLVRHSLASLLSPITMTRLFYQARIHLRSRSSGPMSLPSEVNLQILRRLEPADALNYAMANYLELARQGIAPPLSQDTLCRLNRAIRRGRGSDSNT</sequence>
<evidence type="ECO:0000313" key="2">
    <source>
        <dbReference type="Proteomes" id="UP000745764"/>
    </source>
</evidence>
<dbReference type="GO" id="GO:0006506">
    <property type="term" value="P:GPI anchor biosynthetic process"/>
    <property type="evidence" value="ECO:0007669"/>
    <property type="project" value="TreeGrafter"/>
</dbReference>
<dbReference type="AlphaFoldDB" id="A0A9N8PW17"/>
<protein>
    <recommendedName>
        <fullName evidence="3">F-box domain-containing protein</fullName>
    </recommendedName>
</protein>
<gene>
    <name evidence="1" type="ORF">AWRI4620_LOCUS6992</name>
</gene>
<dbReference type="PANTHER" id="PTHR28022">
    <property type="entry name" value="GPI MANNOSYLTRANSFERASE 2 SUBUNIT PGA1"/>
    <property type="match status" value="1"/>
</dbReference>
<dbReference type="InterPro" id="IPR019433">
    <property type="entry name" value="GPI_ManTrfase_II_coact_Pga1"/>
</dbReference>
<dbReference type="GO" id="GO:0005789">
    <property type="term" value="C:endoplasmic reticulum membrane"/>
    <property type="evidence" value="ECO:0007669"/>
    <property type="project" value="TreeGrafter"/>
</dbReference>
<dbReference type="EMBL" id="CAINUL010000015">
    <property type="protein sequence ID" value="CAD0112737.1"/>
    <property type="molecule type" value="Genomic_DNA"/>
</dbReference>
<dbReference type="PANTHER" id="PTHR28022:SF1">
    <property type="entry name" value="GPI MANNOSYLTRANSFERASE 2 SUBUNIT PGA1"/>
    <property type="match status" value="1"/>
</dbReference>
<keyword evidence="2" id="KW-1185">Reference proteome</keyword>
<evidence type="ECO:0000313" key="1">
    <source>
        <dbReference type="EMBL" id="CAD0112737.1"/>
    </source>
</evidence>
<dbReference type="OrthoDB" id="3360032at2759"/>
<comment type="caution">
    <text evidence="1">The sequence shown here is derived from an EMBL/GenBank/DDBJ whole genome shotgun (WGS) entry which is preliminary data.</text>
</comment>
<dbReference type="Proteomes" id="UP000745764">
    <property type="component" value="Unassembled WGS sequence"/>
</dbReference>
<accession>A0A9N8PW17</accession>
<reference evidence="1" key="1">
    <citation type="submission" date="2020-06" db="EMBL/GenBank/DDBJ databases">
        <authorList>
            <person name="Onetto C."/>
        </authorList>
    </citation>
    <scope>NUCLEOTIDE SEQUENCE</scope>
</reference>
<name>A0A9N8PW17_9PEZI</name>
<organism evidence="1 2">
    <name type="scientific">Aureobasidium uvarum</name>
    <dbReference type="NCBI Taxonomy" id="2773716"/>
    <lineage>
        <taxon>Eukaryota</taxon>
        <taxon>Fungi</taxon>
        <taxon>Dikarya</taxon>
        <taxon>Ascomycota</taxon>
        <taxon>Pezizomycotina</taxon>
        <taxon>Dothideomycetes</taxon>
        <taxon>Dothideomycetidae</taxon>
        <taxon>Dothideales</taxon>
        <taxon>Saccotheciaceae</taxon>
        <taxon>Aureobasidium</taxon>
    </lineage>
</organism>